<evidence type="ECO:0000313" key="1">
    <source>
        <dbReference type="EMBL" id="GIY09970.1"/>
    </source>
</evidence>
<dbReference type="EMBL" id="BPLQ01004695">
    <property type="protein sequence ID" value="GIY09970.1"/>
    <property type="molecule type" value="Genomic_DNA"/>
</dbReference>
<keyword evidence="2" id="KW-1185">Reference proteome</keyword>
<reference evidence="1 2" key="1">
    <citation type="submission" date="2021-06" db="EMBL/GenBank/DDBJ databases">
        <title>Caerostris darwini draft genome.</title>
        <authorList>
            <person name="Kono N."/>
            <person name="Arakawa K."/>
        </authorList>
    </citation>
    <scope>NUCLEOTIDE SEQUENCE [LARGE SCALE GENOMIC DNA]</scope>
</reference>
<name>A0AAV4QLB8_9ARAC</name>
<sequence length="142" mass="15630">MTTKWASTSNVTQIRHYYLCEVPCHKTINGITVPFAPCPAEPLPTSKKLLSFGVYTSTRALNAESLRLISEDAETPSPLVNPFFRFVCEASANWTSMRAGALILLLMIHSSADGRNGQIRSELKSRIAKESSGKDWIGSLDI</sequence>
<gene>
    <name evidence="1" type="ORF">CDAR_448481</name>
</gene>
<evidence type="ECO:0000313" key="2">
    <source>
        <dbReference type="Proteomes" id="UP001054837"/>
    </source>
</evidence>
<comment type="caution">
    <text evidence="1">The sequence shown here is derived from an EMBL/GenBank/DDBJ whole genome shotgun (WGS) entry which is preliminary data.</text>
</comment>
<dbReference type="AlphaFoldDB" id="A0AAV4QLB8"/>
<dbReference type="Proteomes" id="UP001054837">
    <property type="component" value="Unassembled WGS sequence"/>
</dbReference>
<organism evidence="1 2">
    <name type="scientific">Caerostris darwini</name>
    <dbReference type="NCBI Taxonomy" id="1538125"/>
    <lineage>
        <taxon>Eukaryota</taxon>
        <taxon>Metazoa</taxon>
        <taxon>Ecdysozoa</taxon>
        <taxon>Arthropoda</taxon>
        <taxon>Chelicerata</taxon>
        <taxon>Arachnida</taxon>
        <taxon>Araneae</taxon>
        <taxon>Araneomorphae</taxon>
        <taxon>Entelegynae</taxon>
        <taxon>Araneoidea</taxon>
        <taxon>Araneidae</taxon>
        <taxon>Caerostris</taxon>
    </lineage>
</organism>
<accession>A0AAV4QLB8</accession>
<protein>
    <submittedName>
        <fullName evidence="1">Uncharacterized protein</fullName>
    </submittedName>
</protein>
<proteinExistence type="predicted"/>